<dbReference type="EMBL" id="JAGXTP010000004">
    <property type="protein sequence ID" value="MBS3850489.1"/>
    <property type="molecule type" value="Genomic_DNA"/>
</dbReference>
<evidence type="ECO:0000313" key="2">
    <source>
        <dbReference type="Proteomes" id="UP000678281"/>
    </source>
</evidence>
<comment type="caution">
    <text evidence="1">The sequence shown here is derived from an EMBL/GenBank/DDBJ whole genome shotgun (WGS) entry which is preliminary data.</text>
</comment>
<organism evidence="1 2">
    <name type="scientific">Devosia litorisediminis</name>
    <dbReference type="NCBI Taxonomy" id="2829817"/>
    <lineage>
        <taxon>Bacteria</taxon>
        <taxon>Pseudomonadati</taxon>
        <taxon>Pseudomonadota</taxon>
        <taxon>Alphaproteobacteria</taxon>
        <taxon>Hyphomicrobiales</taxon>
        <taxon>Devosiaceae</taxon>
        <taxon>Devosia</taxon>
    </lineage>
</organism>
<dbReference type="Proteomes" id="UP000678281">
    <property type="component" value="Unassembled WGS sequence"/>
</dbReference>
<proteinExistence type="predicted"/>
<keyword evidence="2" id="KW-1185">Reference proteome</keyword>
<name>A0A942EFX2_9HYPH</name>
<dbReference type="RefSeq" id="WP_212660131.1">
    <property type="nucleotide sequence ID" value="NZ_JAGXTP010000004.1"/>
</dbReference>
<evidence type="ECO:0000313" key="1">
    <source>
        <dbReference type="EMBL" id="MBS3850489.1"/>
    </source>
</evidence>
<protein>
    <submittedName>
        <fullName evidence="1">Uncharacterized protein</fullName>
    </submittedName>
</protein>
<sequence>MVDWVAALSGVSTALTIAKDLRALDKSFDEAALKAQVVALMEQLTDVRIQIIDAREEASIRDQEITQLKADLTFRQTKLVDRGAYRYLANPDGNAEGYPICPQCERKGLFLQLVQDRSKGAGGVVYVCPACKSNYGQRLPYAKPLEA</sequence>
<gene>
    <name evidence="1" type="ORF">KD146_17455</name>
</gene>
<accession>A0A942EFX2</accession>
<dbReference type="AlphaFoldDB" id="A0A942EFX2"/>
<reference evidence="1" key="1">
    <citation type="submission" date="2021-04" db="EMBL/GenBank/DDBJ databases">
        <title>Devosia litorisediminis sp. nov., isolated from a sand dune.</title>
        <authorList>
            <person name="Park S."/>
            <person name="Yoon J.-H."/>
        </authorList>
    </citation>
    <scope>NUCLEOTIDE SEQUENCE</scope>
    <source>
        <strain evidence="1">BSSL-BM10</strain>
    </source>
</reference>